<proteinExistence type="inferred from homology"/>
<dbReference type="EC" id="2.7.11.1" evidence="3"/>
<dbReference type="PANTHER" id="PTHR45832:SF22">
    <property type="entry name" value="SERINE_THREONINE-PROTEIN KINASE SAMKA-RELATED"/>
    <property type="match status" value="1"/>
</dbReference>
<dbReference type="InterPro" id="IPR033923">
    <property type="entry name" value="PAK_BD"/>
</dbReference>
<dbReference type="Gene3D" id="3.90.810.10">
    <property type="entry name" value="CRIB domain"/>
    <property type="match status" value="1"/>
</dbReference>
<keyword evidence="5" id="KW-0723">Serine/threonine-protein kinase</keyword>
<feature type="domain" description="Protein kinase" evidence="14">
    <location>
        <begin position="634"/>
        <end position="886"/>
    </location>
</feature>
<dbReference type="GO" id="GO:0005524">
    <property type="term" value="F:ATP binding"/>
    <property type="evidence" value="ECO:0007669"/>
    <property type="project" value="UniProtKB-UniRule"/>
</dbReference>
<feature type="non-terminal residue" evidence="15">
    <location>
        <position position="1"/>
    </location>
</feature>
<dbReference type="FunFam" id="3.30.200.20:FF:000705">
    <property type="entry name" value="Non-specific serine/threonine protein kinase"/>
    <property type="match status" value="1"/>
</dbReference>
<feature type="region of interest" description="Disordered" evidence="13">
    <location>
        <begin position="181"/>
        <end position="241"/>
    </location>
</feature>
<comment type="subcellular location">
    <subcellularLocation>
        <location evidence="1">Cytoplasm</location>
    </subcellularLocation>
</comment>
<dbReference type="Gene3D" id="1.10.510.10">
    <property type="entry name" value="Transferase(Phosphotransferase) domain 1"/>
    <property type="match status" value="1"/>
</dbReference>
<dbReference type="CDD" id="cd01093">
    <property type="entry name" value="CRIB_PAK_like"/>
    <property type="match status" value="1"/>
</dbReference>
<keyword evidence="7 12" id="KW-0547">Nucleotide-binding</keyword>
<keyword evidence="9 12" id="KW-0067">ATP-binding</keyword>
<keyword evidence="6" id="KW-0808">Transferase</keyword>
<keyword evidence="4" id="KW-0963">Cytoplasm</keyword>
<dbReference type="InterPro" id="IPR000095">
    <property type="entry name" value="CRIB_dom"/>
</dbReference>
<feature type="compositionally biased region" description="Low complexity" evidence="13">
    <location>
        <begin position="439"/>
        <end position="452"/>
    </location>
</feature>
<dbReference type="GO" id="GO:0005737">
    <property type="term" value="C:cytoplasm"/>
    <property type="evidence" value="ECO:0007669"/>
    <property type="project" value="UniProtKB-SubCell"/>
</dbReference>
<sequence length="911" mass="99049">SLTDSNNFVGAVYTKATEMSCFPYSGKLLKGDSCQNSLTQLLESVNEYRFDDDPKNRTPAPPIRTTSKNATGYSTDKSFDLSKPLPPTPATDDRFDKKKKKGRSGKQPDQEIPDMSFPENVKHQVHITVDPMTGEFSGMPEEWAALLSTAGISKLEQQQNLGSVLRVLDFYASTGQPRQKYMTDMSDHTSPAVTPTALDLDDAQCPLPFPRPDEKQNGSLSFRRHSASSGRGSSEDSATGSGSFTGISCSYGIHTQPSGLSNLANLQIDVDGPANLAQLTHAPQHQHGHHRFPQVSTKADPVIMTPHVPFSKPHNNFTRIGPKERQFDEQHLYDGHASTLPRRSTAGRTQAESYSSSTGRNPSSSSSSSSSEPPLVLSTTAFTATDGSAVVSPFLSPATDIDYCCYNSLPYVDPSVALPPQPLSPNLGRRFPAGSLGTPPSRCSDSPCSSQSHTPMPTLASLRQAAGHSSPPSSSSTSSPATPVPQPRRDCLPTTVDSTLPSSLGVHVRPPPVASRPEQTKSIYTIPIEAGVDITRHGTSRASEGQLLSAEQSPGQILHQPNATQSSLATGGRSAVTAAGNKSNNKHSPHHHHRPHGDQKQAPLVGRSKNQVTDEEVYACLKQLVTQGSPNEKYRKMEKIGQGATGIVSLGVEVATGKRVAIKQMNLRLQPKKELILNEIYVMKANKHVNVVNYMDSYLVENDELWVVMEYLDGGSLTEVVTETLMEESQIATVCRECLQALDFLHSNNIIHRDIKSDNILLGLDGSVKLTDFGFCAQLNAEQSKRSTIVGTPYWMAPEVVSRKQYGPKVDVWSLGIMALEMIAGEPPYLKEIPLKALYLIATNGKPEIKDADKLSSDFRDFLDRCLEVNVEKRATARDLLNHPFITKLSKPVACLVPLILVAREQASLHQ</sequence>
<dbReference type="GO" id="GO:0004674">
    <property type="term" value="F:protein serine/threonine kinase activity"/>
    <property type="evidence" value="ECO:0007669"/>
    <property type="project" value="UniProtKB-KW"/>
</dbReference>
<evidence type="ECO:0000256" key="9">
    <source>
        <dbReference type="ARBA" id="ARBA00022840"/>
    </source>
</evidence>
<dbReference type="InterPro" id="IPR017441">
    <property type="entry name" value="Protein_kinase_ATP_BS"/>
</dbReference>
<dbReference type="Pfam" id="PF00069">
    <property type="entry name" value="Pkinase"/>
    <property type="match status" value="1"/>
</dbReference>
<comment type="similarity">
    <text evidence="2">Belongs to the protein kinase superfamily. STE Ser/Thr protein kinase family. STE20 subfamily.</text>
</comment>
<dbReference type="InterPro" id="IPR008271">
    <property type="entry name" value="Ser/Thr_kinase_AS"/>
</dbReference>
<dbReference type="Gene3D" id="3.30.200.20">
    <property type="entry name" value="Phosphorylase Kinase, domain 1"/>
    <property type="match status" value="1"/>
</dbReference>
<protein>
    <recommendedName>
        <fullName evidence="3">non-specific serine/threonine protein kinase</fullName>
        <ecNumber evidence="3">2.7.11.1</ecNumber>
    </recommendedName>
</protein>
<dbReference type="SMART" id="SM00220">
    <property type="entry name" value="S_TKc"/>
    <property type="match status" value="1"/>
</dbReference>
<evidence type="ECO:0000256" key="11">
    <source>
        <dbReference type="ARBA" id="ARBA00048679"/>
    </source>
</evidence>
<dbReference type="FunFam" id="1.10.510.10:FF:000011">
    <property type="entry name" value="Non-specific serine/threonine protein kinase"/>
    <property type="match status" value="1"/>
</dbReference>
<dbReference type="PROSITE" id="PS50011">
    <property type="entry name" value="PROTEIN_KINASE_DOM"/>
    <property type="match status" value="1"/>
</dbReference>
<feature type="compositionally biased region" description="Low complexity" evidence="13">
    <location>
        <begin position="469"/>
        <end position="481"/>
    </location>
</feature>
<reference evidence="15" key="1">
    <citation type="submission" date="2016-01" db="EMBL/GenBank/DDBJ databases">
        <title>Reference transcriptome for the parasite Schistocephalus solidus: insights into the molecular evolution of parasitism.</title>
        <authorList>
            <person name="Hebert F.O."/>
            <person name="Grambauer S."/>
            <person name="Barber I."/>
            <person name="Landry C.R."/>
            <person name="Aubin-Horth N."/>
        </authorList>
    </citation>
    <scope>NUCLEOTIDE SEQUENCE</scope>
</reference>
<feature type="binding site" evidence="12">
    <location>
        <position position="663"/>
    </location>
    <ligand>
        <name>ATP</name>
        <dbReference type="ChEBI" id="CHEBI:30616"/>
    </ligand>
</feature>
<evidence type="ECO:0000256" key="8">
    <source>
        <dbReference type="ARBA" id="ARBA00022777"/>
    </source>
</evidence>
<feature type="compositionally biased region" description="Low complexity" evidence="13">
    <location>
        <begin position="227"/>
        <end position="237"/>
    </location>
</feature>
<evidence type="ECO:0000256" key="3">
    <source>
        <dbReference type="ARBA" id="ARBA00012513"/>
    </source>
</evidence>
<feature type="region of interest" description="Disordered" evidence="13">
    <location>
        <begin position="49"/>
        <end position="116"/>
    </location>
</feature>
<evidence type="ECO:0000256" key="13">
    <source>
        <dbReference type="SAM" id="MobiDB-lite"/>
    </source>
</evidence>
<name>A0A0X3P2F0_SCHSO</name>
<dbReference type="SUPFAM" id="SSF56112">
    <property type="entry name" value="Protein kinase-like (PK-like)"/>
    <property type="match status" value="1"/>
</dbReference>
<dbReference type="InterPro" id="IPR036936">
    <property type="entry name" value="CRIB_dom_sf"/>
</dbReference>
<dbReference type="EMBL" id="GEEE01021063">
    <property type="protein sequence ID" value="JAP42162.1"/>
    <property type="molecule type" value="Transcribed_RNA"/>
</dbReference>
<accession>A0A0X3P2F0</accession>
<dbReference type="InterPro" id="IPR011009">
    <property type="entry name" value="Kinase-like_dom_sf"/>
</dbReference>
<dbReference type="PROSITE" id="PS00108">
    <property type="entry name" value="PROTEIN_KINASE_ST"/>
    <property type="match status" value="1"/>
</dbReference>
<keyword evidence="8 15" id="KW-0418">Kinase</keyword>
<evidence type="ECO:0000313" key="15">
    <source>
        <dbReference type="EMBL" id="JAP42162.1"/>
    </source>
</evidence>
<dbReference type="InterPro" id="IPR000719">
    <property type="entry name" value="Prot_kinase_dom"/>
</dbReference>
<evidence type="ECO:0000256" key="1">
    <source>
        <dbReference type="ARBA" id="ARBA00004496"/>
    </source>
</evidence>
<dbReference type="SMART" id="SM00285">
    <property type="entry name" value="PBD"/>
    <property type="match status" value="1"/>
</dbReference>
<gene>
    <name evidence="15" type="primary">PAK3</name>
    <name evidence="15" type="ORF">TR113777</name>
</gene>
<evidence type="ECO:0000256" key="5">
    <source>
        <dbReference type="ARBA" id="ARBA00022527"/>
    </source>
</evidence>
<feature type="region of interest" description="Disordered" evidence="13">
    <location>
        <begin position="561"/>
        <end position="606"/>
    </location>
</feature>
<evidence type="ECO:0000256" key="4">
    <source>
        <dbReference type="ARBA" id="ARBA00022490"/>
    </source>
</evidence>
<comment type="catalytic activity">
    <reaction evidence="10">
        <text>L-threonyl-[protein] + ATP = O-phospho-L-threonyl-[protein] + ADP + H(+)</text>
        <dbReference type="Rhea" id="RHEA:46608"/>
        <dbReference type="Rhea" id="RHEA-COMP:11060"/>
        <dbReference type="Rhea" id="RHEA-COMP:11605"/>
        <dbReference type="ChEBI" id="CHEBI:15378"/>
        <dbReference type="ChEBI" id="CHEBI:30013"/>
        <dbReference type="ChEBI" id="CHEBI:30616"/>
        <dbReference type="ChEBI" id="CHEBI:61977"/>
        <dbReference type="ChEBI" id="CHEBI:456216"/>
        <dbReference type="EC" id="2.7.11.1"/>
    </reaction>
</comment>
<evidence type="ECO:0000256" key="6">
    <source>
        <dbReference type="ARBA" id="ARBA00022679"/>
    </source>
</evidence>
<feature type="region of interest" description="Disordered" evidence="13">
    <location>
        <begin position="337"/>
        <end position="375"/>
    </location>
</feature>
<dbReference type="Pfam" id="PF00786">
    <property type="entry name" value="PBD"/>
    <property type="match status" value="1"/>
</dbReference>
<dbReference type="PROSITE" id="PS00107">
    <property type="entry name" value="PROTEIN_KINASE_ATP"/>
    <property type="match status" value="1"/>
</dbReference>
<evidence type="ECO:0000259" key="14">
    <source>
        <dbReference type="PROSITE" id="PS50011"/>
    </source>
</evidence>
<dbReference type="AlphaFoldDB" id="A0A0X3P2F0"/>
<dbReference type="PANTHER" id="PTHR45832">
    <property type="entry name" value="SERINE/THREONINE-PROTEIN KINASE SAMKA-RELATED-RELATED"/>
    <property type="match status" value="1"/>
</dbReference>
<feature type="compositionally biased region" description="Low complexity" evidence="13">
    <location>
        <begin position="353"/>
        <end position="371"/>
    </location>
</feature>
<evidence type="ECO:0000256" key="10">
    <source>
        <dbReference type="ARBA" id="ARBA00047899"/>
    </source>
</evidence>
<feature type="region of interest" description="Disordered" evidence="13">
    <location>
        <begin position="423"/>
        <end position="522"/>
    </location>
</feature>
<dbReference type="InterPro" id="IPR051931">
    <property type="entry name" value="PAK3-like"/>
</dbReference>
<organism evidence="15">
    <name type="scientific">Schistocephalus solidus</name>
    <name type="common">Tapeworm</name>
    <dbReference type="NCBI Taxonomy" id="70667"/>
    <lineage>
        <taxon>Eukaryota</taxon>
        <taxon>Metazoa</taxon>
        <taxon>Spiralia</taxon>
        <taxon>Lophotrochozoa</taxon>
        <taxon>Platyhelminthes</taxon>
        <taxon>Cestoda</taxon>
        <taxon>Eucestoda</taxon>
        <taxon>Diphyllobothriidea</taxon>
        <taxon>Diphyllobothriidae</taxon>
        <taxon>Schistocephalus</taxon>
    </lineage>
</organism>
<evidence type="ECO:0000256" key="12">
    <source>
        <dbReference type="PROSITE-ProRule" id="PRU10141"/>
    </source>
</evidence>
<evidence type="ECO:0000256" key="7">
    <source>
        <dbReference type="ARBA" id="ARBA00022741"/>
    </source>
</evidence>
<feature type="compositionally biased region" description="Basic residues" evidence="13">
    <location>
        <begin position="584"/>
        <end position="595"/>
    </location>
</feature>
<comment type="catalytic activity">
    <reaction evidence="11">
        <text>L-seryl-[protein] + ATP = O-phospho-L-seryl-[protein] + ADP + H(+)</text>
        <dbReference type="Rhea" id="RHEA:17989"/>
        <dbReference type="Rhea" id="RHEA-COMP:9863"/>
        <dbReference type="Rhea" id="RHEA-COMP:11604"/>
        <dbReference type="ChEBI" id="CHEBI:15378"/>
        <dbReference type="ChEBI" id="CHEBI:29999"/>
        <dbReference type="ChEBI" id="CHEBI:30616"/>
        <dbReference type="ChEBI" id="CHEBI:83421"/>
        <dbReference type="ChEBI" id="CHEBI:456216"/>
        <dbReference type="EC" id="2.7.11.1"/>
    </reaction>
</comment>
<evidence type="ECO:0000256" key="2">
    <source>
        <dbReference type="ARBA" id="ARBA00008874"/>
    </source>
</evidence>
<feature type="compositionally biased region" description="Polar residues" evidence="13">
    <location>
        <begin position="64"/>
        <end position="76"/>
    </location>
</feature>